<evidence type="ECO:0000256" key="1">
    <source>
        <dbReference type="SAM" id="Phobius"/>
    </source>
</evidence>
<keyword evidence="1" id="KW-0472">Membrane</keyword>
<organism evidence="3 4">
    <name type="scientific">Dipteronia dyeriana</name>
    <dbReference type="NCBI Taxonomy" id="168575"/>
    <lineage>
        <taxon>Eukaryota</taxon>
        <taxon>Viridiplantae</taxon>
        <taxon>Streptophyta</taxon>
        <taxon>Embryophyta</taxon>
        <taxon>Tracheophyta</taxon>
        <taxon>Spermatophyta</taxon>
        <taxon>Magnoliopsida</taxon>
        <taxon>eudicotyledons</taxon>
        <taxon>Gunneridae</taxon>
        <taxon>Pentapetalae</taxon>
        <taxon>rosids</taxon>
        <taxon>malvids</taxon>
        <taxon>Sapindales</taxon>
        <taxon>Sapindaceae</taxon>
        <taxon>Hippocastanoideae</taxon>
        <taxon>Acereae</taxon>
        <taxon>Dipteronia</taxon>
    </lineage>
</organism>
<reference evidence="3" key="1">
    <citation type="journal article" date="2023" name="Plant J.">
        <title>Genome sequences and population genomics provide insights into the demographic history, inbreeding, and mutation load of two 'living fossil' tree species of Dipteronia.</title>
        <authorList>
            <person name="Feng Y."/>
            <person name="Comes H.P."/>
            <person name="Chen J."/>
            <person name="Zhu S."/>
            <person name="Lu R."/>
            <person name="Zhang X."/>
            <person name="Li P."/>
            <person name="Qiu J."/>
            <person name="Olsen K.M."/>
            <person name="Qiu Y."/>
        </authorList>
    </citation>
    <scope>NUCLEOTIDE SEQUENCE</scope>
    <source>
        <strain evidence="3">KIB01</strain>
    </source>
</reference>
<dbReference type="PANTHER" id="PTHR32208:SF62">
    <property type="entry name" value="OXIDASE, PUTATIVE, EXPRESSED-RELATED"/>
    <property type="match status" value="1"/>
</dbReference>
<dbReference type="Pfam" id="PF07250">
    <property type="entry name" value="Glyoxal_oxid_N"/>
    <property type="match status" value="1"/>
</dbReference>
<feature type="domain" description="Glyoxal oxidase N-terminal" evidence="2">
    <location>
        <begin position="125"/>
        <end position="208"/>
    </location>
</feature>
<name>A0AAD9TNE1_9ROSI</name>
<dbReference type="Gene3D" id="2.130.10.80">
    <property type="entry name" value="Galactose oxidase/kelch, beta-propeller"/>
    <property type="match status" value="1"/>
</dbReference>
<dbReference type="InterPro" id="IPR037293">
    <property type="entry name" value="Gal_Oxidase_central_sf"/>
</dbReference>
<comment type="caution">
    <text evidence="3">The sequence shown here is derived from an EMBL/GenBank/DDBJ whole genome shotgun (WGS) entry which is preliminary data.</text>
</comment>
<protein>
    <recommendedName>
        <fullName evidence="2">Glyoxal oxidase N-terminal domain-containing protein</fullName>
    </recommendedName>
</protein>
<dbReference type="AlphaFoldDB" id="A0AAD9TNE1"/>
<dbReference type="EMBL" id="JANJYI010000008">
    <property type="protein sequence ID" value="KAK2638710.1"/>
    <property type="molecule type" value="Genomic_DNA"/>
</dbReference>
<evidence type="ECO:0000313" key="3">
    <source>
        <dbReference type="EMBL" id="KAK2638710.1"/>
    </source>
</evidence>
<dbReference type="Proteomes" id="UP001280121">
    <property type="component" value="Unassembled WGS sequence"/>
</dbReference>
<dbReference type="PANTHER" id="PTHR32208">
    <property type="entry name" value="SECRETED PROTEIN-RELATED"/>
    <property type="match status" value="1"/>
</dbReference>
<evidence type="ECO:0000313" key="4">
    <source>
        <dbReference type="Proteomes" id="UP001280121"/>
    </source>
</evidence>
<keyword evidence="1" id="KW-1133">Transmembrane helix</keyword>
<accession>A0AAD9TNE1</accession>
<dbReference type="InterPro" id="IPR009880">
    <property type="entry name" value="Glyoxal_oxidase_N"/>
</dbReference>
<gene>
    <name evidence="3" type="ORF">Ddye_026505</name>
</gene>
<feature type="transmembrane region" description="Helical" evidence="1">
    <location>
        <begin position="20"/>
        <end position="46"/>
    </location>
</feature>
<keyword evidence="4" id="KW-1185">Reference proteome</keyword>
<proteinExistence type="predicted"/>
<sequence>MPFESLSMCYIYTGCSFYQLGGFVGFLTFLTFFTSVIGESFAWFLANAAKKVDVQIVIGGRGQFNYEYLQKNGAPNLYNLPFLAQTDDPGTENNLYPFVFLIGDGNLFIFANNGAILFDYSNNKIINGGAAGTASWELGRNPVLKPLLYRPDDKVGSRFELQNPATIPRKYHSTGRVLVGGSNPHEKYKFKGVLNPTELSLEAFCPAYLDPENFSLRPKIILLSSQVKLKYKQKLVRQEPSR</sequence>
<keyword evidence="1" id="KW-0812">Transmembrane</keyword>
<evidence type="ECO:0000259" key="2">
    <source>
        <dbReference type="Pfam" id="PF07250"/>
    </source>
</evidence>